<dbReference type="Pfam" id="PF03641">
    <property type="entry name" value="Lysine_decarbox"/>
    <property type="match status" value="1"/>
</dbReference>
<evidence type="ECO:0000256" key="15">
    <source>
        <dbReference type="ARBA" id="ARBA00082430"/>
    </source>
</evidence>
<dbReference type="Gene3D" id="3.30.1850.10">
    <property type="entry name" value="MoCo carrier protein-like"/>
    <property type="match status" value="1"/>
</dbReference>
<dbReference type="FunFam" id="3.30.1850.10:FF:000001">
    <property type="entry name" value="LOG family protein YgdH"/>
    <property type="match status" value="1"/>
</dbReference>
<dbReference type="NCBIfam" id="NF038390">
    <property type="entry name" value="Nsidase_PpnN"/>
    <property type="match status" value="1"/>
</dbReference>
<dbReference type="Pfam" id="PF11892">
    <property type="entry name" value="PpnN_C"/>
    <property type="match status" value="1"/>
</dbReference>
<dbReference type="Gene3D" id="3.40.50.450">
    <property type="match status" value="1"/>
</dbReference>
<proteinExistence type="inferred from homology"/>
<evidence type="ECO:0000256" key="14">
    <source>
        <dbReference type="ARBA" id="ARBA00078101"/>
    </source>
</evidence>
<feature type="domain" description="Pyrimidine/purine nucleotide 5'-monophosphate nucleosidase N-terminal" evidence="20">
    <location>
        <begin position="4"/>
        <end position="110"/>
    </location>
</feature>
<keyword evidence="22" id="KW-1185">Reference proteome</keyword>
<dbReference type="RefSeq" id="WP_053952707.1">
    <property type="nucleotide sequence ID" value="NZ_FNCB01000002.1"/>
</dbReference>
<evidence type="ECO:0000313" key="22">
    <source>
        <dbReference type="Proteomes" id="UP000053030"/>
    </source>
</evidence>
<evidence type="ECO:0000259" key="20">
    <source>
        <dbReference type="Pfam" id="PF14793"/>
    </source>
</evidence>
<dbReference type="OrthoDB" id="9801098at2"/>
<dbReference type="EC" id="3.2.2.4" evidence="3"/>
<dbReference type="AlphaFoldDB" id="A0A837NI62"/>
<evidence type="ECO:0000256" key="8">
    <source>
        <dbReference type="ARBA" id="ARBA00051083"/>
    </source>
</evidence>
<evidence type="ECO:0000256" key="9">
    <source>
        <dbReference type="ARBA" id="ARBA00052113"/>
    </source>
</evidence>
<evidence type="ECO:0000256" key="4">
    <source>
        <dbReference type="ARBA" id="ARBA00022801"/>
    </source>
</evidence>
<dbReference type="PANTHER" id="PTHR43393:SF1">
    <property type="entry name" value="PYRIMIDINE_PURINE NUCLEOTIDE 5'-MONOPHOSPHATE NUCLEOSIDASE"/>
    <property type="match status" value="1"/>
</dbReference>
<comment type="catalytic activity">
    <reaction evidence="8">
        <text>GMP + H2O = guanine + D-ribose 5-phosphate</text>
        <dbReference type="Rhea" id="RHEA:52708"/>
        <dbReference type="ChEBI" id="CHEBI:15377"/>
        <dbReference type="ChEBI" id="CHEBI:16235"/>
        <dbReference type="ChEBI" id="CHEBI:58115"/>
        <dbReference type="ChEBI" id="CHEBI:78346"/>
    </reaction>
</comment>
<evidence type="ECO:0000256" key="5">
    <source>
        <dbReference type="ARBA" id="ARBA00031983"/>
    </source>
</evidence>
<comment type="catalytic activity">
    <reaction evidence="6">
        <text>dTMP + H2O = 2-deoxy-D-ribose 5-phosphate + thymine</text>
        <dbReference type="Rhea" id="RHEA:52712"/>
        <dbReference type="ChEBI" id="CHEBI:15377"/>
        <dbReference type="ChEBI" id="CHEBI:17821"/>
        <dbReference type="ChEBI" id="CHEBI:62877"/>
        <dbReference type="ChEBI" id="CHEBI:63528"/>
    </reaction>
</comment>
<dbReference type="GO" id="GO:0047405">
    <property type="term" value="F:pyrimidine-5'-nucleotide nucleosidase activity"/>
    <property type="evidence" value="ECO:0007669"/>
    <property type="project" value="UniProtKB-EC"/>
</dbReference>
<dbReference type="InterPro" id="IPR031100">
    <property type="entry name" value="LOG_fam"/>
</dbReference>
<evidence type="ECO:0000256" key="12">
    <source>
        <dbReference type="ARBA" id="ARBA00066754"/>
    </source>
</evidence>
<comment type="similarity">
    <text evidence="2">Belongs to the LOG family.</text>
</comment>
<evidence type="ECO:0000256" key="16">
    <source>
        <dbReference type="ARBA" id="ARBA00082596"/>
    </source>
</evidence>
<dbReference type="SUPFAM" id="SSF102405">
    <property type="entry name" value="MCP/YpsA-like"/>
    <property type="match status" value="1"/>
</dbReference>
<evidence type="ECO:0000256" key="6">
    <source>
        <dbReference type="ARBA" id="ARBA00050093"/>
    </source>
</evidence>
<evidence type="ECO:0000256" key="2">
    <source>
        <dbReference type="ARBA" id="ARBA00006763"/>
    </source>
</evidence>
<evidence type="ECO:0000313" key="21">
    <source>
        <dbReference type="EMBL" id="KPD24477.1"/>
    </source>
</evidence>
<comment type="catalytic activity">
    <reaction evidence="9">
        <text>IMP + H2O = hypoxanthine + D-ribose 5-phosphate</text>
        <dbReference type="Rhea" id="RHEA:20469"/>
        <dbReference type="ChEBI" id="CHEBI:15377"/>
        <dbReference type="ChEBI" id="CHEBI:17368"/>
        <dbReference type="ChEBI" id="CHEBI:58053"/>
        <dbReference type="ChEBI" id="CHEBI:78346"/>
    </reaction>
</comment>
<dbReference type="EMBL" id="LHSG01000002">
    <property type="protein sequence ID" value="KPD24477.1"/>
    <property type="molecule type" value="Genomic_DNA"/>
</dbReference>
<evidence type="ECO:0000256" key="13">
    <source>
        <dbReference type="ARBA" id="ARBA00073719"/>
    </source>
</evidence>
<keyword evidence="4" id="KW-0378">Hydrolase</keyword>
<dbReference type="FunFam" id="3.40.50.450:FF:000007">
    <property type="entry name" value="LOG family protein ygdH"/>
    <property type="match status" value="1"/>
</dbReference>
<evidence type="ECO:0000256" key="17">
    <source>
        <dbReference type="ARBA" id="ARBA00083539"/>
    </source>
</evidence>
<dbReference type="EC" id="3.2.2.10" evidence="12"/>
<evidence type="ECO:0000256" key="1">
    <source>
        <dbReference type="ARBA" id="ARBA00000274"/>
    </source>
</evidence>
<dbReference type="InterPro" id="IPR037153">
    <property type="entry name" value="PpnN-like_sf"/>
</dbReference>
<evidence type="ECO:0000256" key="18">
    <source>
        <dbReference type="ARBA" id="ARBA00083890"/>
    </source>
</evidence>
<dbReference type="PANTHER" id="PTHR43393">
    <property type="entry name" value="CYTOKININ RIBOSIDE 5'-MONOPHOSPHATE PHOSPHORIBOHYDROLASE"/>
    <property type="match status" value="1"/>
</dbReference>
<evidence type="ECO:0000256" key="7">
    <source>
        <dbReference type="ARBA" id="ARBA00050647"/>
    </source>
</evidence>
<sequence length="451" mass="50390">MRASISPRGTMSLLSQLEIERLKKSSNSQLYKLFRNCCLAVLNAGSKTDSSAEIYDKYQDFSVNIIRKERGIKIELIEPPEEAFVDGELIVGIRELLESVLRDILFTGERYSEEELKDADSATLTHVVFDILRNARTVQAMQEPDMVVCWGGHSISEEEYKYTKEVGYQLGLRGLNICTGCGPGAMKGPMKGATIGHAKQRISGGRYLGLTEPGIIAAEPPNPIVNELVILPDIEKRLEAFIRCAHGIVIFPGGAGTAEELLYLLGILMHPKNQQQSLPVILTGPESSRDYFEALDEFIIETLGEEARQLYRIIIADPASVAQHMSAGMASVKQYRRDSGDAYYFNWTLFIDDNFQRPFVPTHDNVAALNLHPDQPKEELAADLRRAFSSIVAGNVKDDGIRRIREKGVFTIHGETQLMKRLDVLLQAFVEQGRMKLPGSVYYPCYKVVTD</sequence>
<comment type="catalytic activity">
    <reaction evidence="10">
        <text>CMP + H2O = cytosine + D-ribose 5-phosphate</text>
        <dbReference type="Rhea" id="RHEA:30075"/>
        <dbReference type="ChEBI" id="CHEBI:15377"/>
        <dbReference type="ChEBI" id="CHEBI:16040"/>
        <dbReference type="ChEBI" id="CHEBI:60377"/>
        <dbReference type="ChEBI" id="CHEBI:78346"/>
        <dbReference type="EC" id="3.2.2.10"/>
    </reaction>
</comment>
<dbReference type="InterPro" id="IPR052341">
    <property type="entry name" value="LOG_family_nucleotidases"/>
</dbReference>
<dbReference type="Proteomes" id="UP000053030">
    <property type="component" value="Unassembled WGS sequence"/>
</dbReference>
<evidence type="ECO:0000256" key="10">
    <source>
        <dbReference type="ARBA" id="ARBA00052189"/>
    </source>
</evidence>
<dbReference type="InterPro" id="IPR021826">
    <property type="entry name" value="PpnN_C"/>
</dbReference>
<reference evidence="21 22" key="1">
    <citation type="submission" date="2015-08" db="EMBL/GenBank/DDBJ databases">
        <title>Genome sequencing and assembly of the deep-sea bacterium Idiomarina zobellii.</title>
        <authorList>
            <person name="Mithoefer S.D."/>
            <person name="Rheaume B.A."/>
            <person name="MacLea K.S."/>
        </authorList>
    </citation>
    <scope>NUCLEOTIDE SEQUENCE [LARGE SCALE GENOMIC DNA]</scope>
    <source>
        <strain evidence="21 22">KMM 231</strain>
    </source>
</reference>
<evidence type="ECO:0000259" key="19">
    <source>
        <dbReference type="Pfam" id="PF11892"/>
    </source>
</evidence>
<comment type="caution">
    <text evidence="21">The sequence shown here is derived from an EMBL/GenBank/DDBJ whole genome shotgun (WGS) entry which is preliminary data.</text>
</comment>
<protein>
    <recommendedName>
        <fullName evidence="13">Pyrimidine/purine nucleotide 5'-monophosphate nucleosidase</fullName>
        <ecNumber evidence="12">3.2.2.10</ecNumber>
        <ecNumber evidence="3">3.2.2.4</ecNumber>
    </recommendedName>
    <alternativeName>
        <fullName evidence="5">AMP nucleosidase</fullName>
    </alternativeName>
    <alternativeName>
        <fullName evidence="16">CMP nucleosidase</fullName>
    </alternativeName>
    <alternativeName>
        <fullName evidence="15">GMP nucleosidase</fullName>
    </alternativeName>
    <alternativeName>
        <fullName evidence="17">IMP nucleosidase</fullName>
    </alternativeName>
    <alternativeName>
        <fullName evidence="18">UMP nucleosidase</fullName>
    </alternativeName>
    <alternativeName>
        <fullName evidence="14">dTMP nucleosidase</fullName>
    </alternativeName>
</protein>
<comment type="catalytic activity">
    <reaction evidence="7">
        <text>UMP + H2O = D-ribose 5-phosphate + uracil</text>
        <dbReference type="Rhea" id="RHEA:52704"/>
        <dbReference type="ChEBI" id="CHEBI:15377"/>
        <dbReference type="ChEBI" id="CHEBI:17568"/>
        <dbReference type="ChEBI" id="CHEBI:57865"/>
        <dbReference type="ChEBI" id="CHEBI:78346"/>
    </reaction>
</comment>
<dbReference type="InterPro" id="IPR049788">
    <property type="entry name" value="PpnN"/>
</dbReference>
<gene>
    <name evidence="21" type="ORF">AFK76_02365</name>
</gene>
<comment type="catalytic activity">
    <reaction evidence="1">
        <text>AMP + H2O = D-ribose 5-phosphate + adenine</text>
        <dbReference type="Rhea" id="RHEA:20129"/>
        <dbReference type="ChEBI" id="CHEBI:15377"/>
        <dbReference type="ChEBI" id="CHEBI:16708"/>
        <dbReference type="ChEBI" id="CHEBI:78346"/>
        <dbReference type="ChEBI" id="CHEBI:456215"/>
        <dbReference type="EC" id="3.2.2.4"/>
    </reaction>
</comment>
<name>A0A837NI62_9GAMM</name>
<dbReference type="InterPro" id="IPR027820">
    <property type="entry name" value="PpnN_N"/>
</dbReference>
<organism evidence="21 22">
    <name type="scientific">Idiomarina zobellii</name>
    <dbReference type="NCBI Taxonomy" id="86103"/>
    <lineage>
        <taxon>Bacteria</taxon>
        <taxon>Pseudomonadati</taxon>
        <taxon>Pseudomonadota</taxon>
        <taxon>Gammaproteobacteria</taxon>
        <taxon>Alteromonadales</taxon>
        <taxon>Idiomarinaceae</taxon>
        <taxon>Idiomarina</taxon>
    </lineage>
</organism>
<dbReference type="GO" id="GO:0008714">
    <property type="term" value="F:AMP nucleosidase activity"/>
    <property type="evidence" value="ECO:0007669"/>
    <property type="project" value="UniProtKB-EC"/>
</dbReference>
<evidence type="ECO:0000256" key="11">
    <source>
        <dbReference type="ARBA" id="ARBA00052586"/>
    </source>
</evidence>
<evidence type="ECO:0000256" key="3">
    <source>
        <dbReference type="ARBA" id="ARBA00011985"/>
    </source>
</evidence>
<dbReference type="GO" id="GO:0005829">
    <property type="term" value="C:cytosol"/>
    <property type="evidence" value="ECO:0007669"/>
    <property type="project" value="TreeGrafter"/>
</dbReference>
<accession>A0A837NI62</accession>
<feature type="domain" description="Pyrimidine/purine nucleotide 5'-monophosphate nucleosidase C-terminal" evidence="19">
    <location>
        <begin position="329"/>
        <end position="449"/>
    </location>
</feature>
<comment type="catalytic activity">
    <reaction evidence="11">
        <text>a pyrimidine ribonucleoside 5'-phosphate + H2O = a pyrimidine nucleobase + D-ribose 5-phosphate</text>
        <dbReference type="Rhea" id="RHEA:13425"/>
        <dbReference type="ChEBI" id="CHEBI:15377"/>
        <dbReference type="ChEBI" id="CHEBI:26432"/>
        <dbReference type="ChEBI" id="CHEBI:78346"/>
        <dbReference type="ChEBI" id="CHEBI:138238"/>
        <dbReference type="EC" id="3.2.2.10"/>
    </reaction>
</comment>
<dbReference type="Pfam" id="PF14793">
    <property type="entry name" value="DUF4478"/>
    <property type="match status" value="1"/>
</dbReference>